<gene>
    <name evidence="3" type="ORF">V865_003469</name>
</gene>
<dbReference type="KEGG" id="ker:91102272"/>
<accession>A0AAX4KJC7</accession>
<feature type="chain" id="PRO_5043511753" evidence="2">
    <location>
        <begin position="22"/>
        <end position="387"/>
    </location>
</feature>
<dbReference type="AlphaFoldDB" id="A0AAX4KJC7"/>
<feature type="compositionally biased region" description="Polar residues" evidence="1">
    <location>
        <begin position="311"/>
        <end position="329"/>
    </location>
</feature>
<dbReference type="Proteomes" id="UP001358614">
    <property type="component" value="Chromosome 1"/>
</dbReference>
<dbReference type="EMBL" id="CP144089">
    <property type="protein sequence ID" value="WWD05393.1"/>
    <property type="molecule type" value="Genomic_DNA"/>
</dbReference>
<feature type="region of interest" description="Disordered" evidence="1">
    <location>
        <begin position="355"/>
        <end position="387"/>
    </location>
</feature>
<feature type="region of interest" description="Disordered" evidence="1">
    <location>
        <begin position="283"/>
        <end position="340"/>
    </location>
</feature>
<keyword evidence="2" id="KW-0732">Signal</keyword>
<dbReference type="GeneID" id="91102272"/>
<organism evidence="3 4">
    <name type="scientific">Kwoniella europaea PYCC6329</name>
    <dbReference type="NCBI Taxonomy" id="1423913"/>
    <lineage>
        <taxon>Eukaryota</taxon>
        <taxon>Fungi</taxon>
        <taxon>Dikarya</taxon>
        <taxon>Basidiomycota</taxon>
        <taxon>Agaricomycotina</taxon>
        <taxon>Tremellomycetes</taxon>
        <taxon>Tremellales</taxon>
        <taxon>Cryptococcaceae</taxon>
        <taxon>Kwoniella</taxon>
    </lineage>
</organism>
<sequence>MQIPTSALFILLFSLTSVVEAKYHPPSTASPDYQKCKHGVDSDPSCIPIVSDDSVSNIRDSKGRFLLLNEKHPELKSYIKQQTKSPYMTPTATITSVVIPTTPQAPALVAPELSTGTLAPTAMATRDDNEGDMKFGGASSWGKPFLVRSNSNSKGENKIMLKRDTNHFSIPSIPFFGEGNGNRNGLFNLGLTPSQPGQVDSAVINDNAQAQAQAQPQVDLMGNLKFGYGGGWRRPWKRSPNPNPEPKDCLEETTIFSTATATATATITQVQIQTATITTTSTPTISTTDVEDSTGNAKWGFGGGWGRPFVRSSSGSTQQVSEEPSSDETGNMKFGYGGGWGRPWKRQGTIDGLTSASSSSMTMTTTMPQEDVGNKKFGYGGGWSRPW</sequence>
<evidence type="ECO:0000256" key="1">
    <source>
        <dbReference type="SAM" id="MobiDB-lite"/>
    </source>
</evidence>
<evidence type="ECO:0000313" key="3">
    <source>
        <dbReference type="EMBL" id="WWD05393.1"/>
    </source>
</evidence>
<protein>
    <submittedName>
        <fullName evidence="3">Uncharacterized protein</fullName>
    </submittedName>
</protein>
<feature type="compositionally biased region" description="Gly residues" evidence="1">
    <location>
        <begin position="378"/>
        <end position="387"/>
    </location>
</feature>
<keyword evidence="4" id="KW-1185">Reference proteome</keyword>
<dbReference type="RefSeq" id="XP_066083360.1">
    <property type="nucleotide sequence ID" value="XM_066227263.1"/>
</dbReference>
<feature type="compositionally biased region" description="Low complexity" evidence="1">
    <location>
        <begin position="355"/>
        <end position="367"/>
    </location>
</feature>
<evidence type="ECO:0000256" key="2">
    <source>
        <dbReference type="SAM" id="SignalP"/>
    </source>
</evidence>
<name>A0AAX4KJC7_9TREE</name>
<proteinExistence type="predicted"/>
<reference evidence="3 4" key="1">
    <citation type="submission" date="2024-01" db="EMBL/GenBank/DDBJ databases">
        <title>Comparative genomics of Cryptococcus and Kwoniella reveals pathogenesis evolution and contrasting modes of karyotype evolution via chromosome fusion or intercentromeric recombination.</title>
        <authorList>
            <person name="Coelho M.A."/>
            <person name="David-Palma M."/>
            <person name="Shea T."/>
            <person name="Bowers K."/>
            <person name="McGinley-Smith S."/>
            <person name="Mohammad A.W."/>
            <person name="Gnirke A."/>
            <person name="Yurkov A.M."/>
            <person name="Nowrousian M."/>
            <person name="Sun S."/>
            <person name="Cuomo C.A."/>
            <person name="Heitman J."/>
        </authorList>
    </citation>
    <scope>NUCLEOTIDE SEQUENCE [LARGE SCALE GENOMIC DNA]</scope>
    <source>
        <strain evidence="3 4">PYCC6329</strain>
    </source>
</reference>
<evidence type="ECO:0000313" key="4">
    <source>
        <dbReference type="Proteomes" id="UP001358614"/>
    </source>
</evidence>
<feature type="signal peptide" evidence="2">
    <location>
        <begin position="1"/>
        <end position="21"/>
    </location>
</feature>